<comment type="cofactor">
    <cofactor evidence="1">
        <name>FAD</name>
        <dbReference type="ChEBI" id="CHEBI:57692"/>
    </cofactor>
</comment>
<keyword evidence="3" id="KW-0274">FAD</keyword>
<evidence type="ECO:0000256" key="2">
    <source>
        <dbReference type="ARBA" id="ARBA00022630"/>
    </source>
</evidence>
<dbReference type="Pfam" id="PF22780">
    <property type="entry name" value="HI0933_like_1st"/>
    <property type="match status" value="1"/>
</dbReference>
<comment type="caution">
    <text evidence="6">The sequence shown here is derived from an EMBL/GenBank/DDBJ whole genome shotgun (WGS) entry which is preliminary data.</text>
</comment>
<dbReference type="SUPFAM" id="SSF160996">
    <property type="entry name" value="HI0933 insert domain-like"/>
    <property type="match status" value="1"/>
</dbReference>
<reference evidence="6 7" key="1">
    <citation type="journal article" date="2016" name="Nat. Commun.">
        <title>Thousands of microbial genomes shed light on interconnected biogeochemical processes in an aquifer system.</title>
        <authorList>
            <person name="Anantharaman K."/>
            <person name="Brown C.T."/>
            <person name="Hug L.A."/>
            <person name="Sharon I."/>
            <person name="Castelle C.J."/>
            <person name="Probst A.J."/>
            <person name="Thomas B.C."/>
            <person name="Singh A."/>
            <person name="Wilkins M.J."/>
            <person name="Karaoz U."/>
            <person name="Brodie E.L."/>
            <person name="Williams K.H."/>
            <person name="Hubbard S.S."/>
            <person name="Banfield J.F."/>
        </authorList>
    </citation>
    <scope>NUCLEOTIDE SEQUENCE [LARGE SCALE GENOMIC DNA]</scope>
</reference>
<dbReference type="EMBL" id="MFGB01000023">
    <property type="protein sequence ID" value="OGF25079.1"/>
    <property type="molecule type" value="Genomic_DNA"/>
</dbReference>
<evidence type="ECO:0000259" key="4">
    <source>
        <dbReference type="Pfam" id="PF03486"/>
    </source>
</evidence>
<dbReference type="NCBIfam" id="TIGR00275">
    <property type="entry name" value="aminoacetone oxidase family FAD-binding enzyme"/>
    <property type="match status" value="1"/>
</dbReference>
<dbReference type="PANTHER" id="PTHR42887">
    <property type="entry name" value="OS12G0638800 PROTEIN"/>
    <property type="match status" value="1"/>
</dbReference>
<dbReference type="SUPFAM" id="SSF51905">
    <property type="entry name" value="FAD/NAD(P)-binding domain"/>
    <property type="match status" value="1"/>
</dbReference>
<proteinExistence type="predicted"/>
<organism evidence="6 7">
    <name type="scientific">Candidatus Falkowbacteria bacterium RIFOXYA2_FULL_47_19</name>
    <dbReference type="NCBI Taxonomy" id="1797994"/>
    <lineage>
        <taxon>Bacteria</taxon>
        <taxon>Candidatus Falkowiibacteriota</taxon>
    </lineage>
</organism>
<dbReference type="Proteomes" id="UP000178367">
    <property type="component" value="Unassembled WGS sequence"/>
</dbReference>
<sequence>MIYDLAVVGGGPAGMMAAGRAGERGARVILLEKNDSLGIKLLLSGGGRCNFTNLTADDKGAMAVYGRNHKFLFSAFHRFGVKSVLRFFADLGVTTEAGDKGRVFPKSGRAEDIRQALLKYLEKYKVEIRHGAAVSGLVARENAIRGARLRGGGEILSKNFVIATGGRSYPSTGSTGDAYGWLASLGHTVNTPRPALTPVVVKEKIVKKLEGLSLKDAGLNVLAGKKIVARCRGDMVFTSDGLSGPAVIDLSGRIGSLLSAGALKLEIDLFPDSEKSELDKKIRQDFHESNNKQLKNYLVRLTSPRLAPVILEISGLNGARAVSDIKKEERVRLTGALKGFILEVKGLKGFDRAMITAGGVATFEVDPKTMRSRFYPNLFFAGEALDLDGPSGGYNLQICWSTGYTAGDSVSF</sequence>
<dbReference type="PANTHER" id="PTHR42887:SF2">
    <property type="entry name" value="OS12G0638800 PROTEIN"/>
    <property type="match status" value="1"/>
</dbReference>
<dbReference type="PRINTS" id="PR00411">
    <property type="entry name" value="PNDRDTASEI"/>
</dbReference>
<dbReference type="InterPro" id="IPR055178">
    <property type="entry name" value="RsdA/BaiN/AoA(So)-like_dom"/>
</dbReference>
<evidence type="ECO:0000313" key="6">
    <source>
        <dbReference type="EMBL" id="OGF25079.1"/>
    </source>
</evidence>
<evidence type="ECO:0000256" key="1">
    <source>
        <dbReference type="ARBA" id="ARBA00001974"/>
    </source>
</evidence>
<keyword evidence="2" id="KW-0285">Flavoprotein</keyword>
<dbReference type="Pfam" id="PF03486">
    <property type="entry name" value="HI0933_like"/>
    <property type="match status" value="1"/>
</dbReference>
<name>A0A1F5SEK6_9BACT</name>
<evidence type="ECO:0000259" key="5">
    <source>
        <dbReference type="Pfam" id="PF22780"/>
    </source>
</evidence>
<accession>A0A1F5SEK6</accession>
<dbReference type="STRING" id="1797994.A2227_07055"/>
<dbReference type="Gene3D" id="3.50.50.60">
    <property type="entry name" value="FAD/NAD(P)-binding domain"/>
    <property type="match status" value="1"/>
</dbReference>
<dbReference type="PRINTS" id="PR00368">
    <property type="entry name" value="FADPNR"/>
</dbReference>
<dbReference type="InterPro" id="IPR023166">
    <property type="entry name" value="BaiN-like_dom_sf"/>
</dbReference>
<evidence type="ECO:0008006" key="8">
    <source>
        <dbReference type="Google" id="ProtNLM"/>
    </source>
</evidence>
<dbReference type="InterPro" id="IPR036188">
    <property type="entry name" value="FAD/NAD-bd_sf"/>
</dbReference>
<evidence type="ECO:0000313" key="7">
    <source>
        <dbReference type="Proteomes" id="UP000178367"/>
    </source>
</evidence>
<dbReference type="Gene3D" id="1.10.8.260">
    <property type="entry name" value="HI0933 insert domain-like"/>
    <property type="match status" value="1"/>
</dbReference>
<evidence type="ECO:0000256" key="3">
    <source>
        <dbReference type="ARBA" id="ARBA00022827"/>
    </source>
</evidence>
<dbReference type="InterPro" id="IPR057661">
    <property type="entry name" value="RsdA/BaiN/AoA(So)_Rossmann"/>
</dbReference>
<dbReference type="AlphaFoldDB" id="A0A1F5SEK6"/>
<dbReference type="Gene3D" id="2.40.30.10">
    <property type="entry name" value="Translation factors"/>
    <property type="match status" value="1"/>
</dbReference>
<feature type="domain" description="RsdA/BaiN/AoA(So)-like insert" evidence="5">
    <location>
        <begin position="193"/>
        <end position="354"/>
    </location>
</feature>
<feature type="domain" description="RsdA/BaiN/AoA(So)-like Rossmann fold-like" evidence="4">
    <location>
        <begin position="4"/>
        <end position="408"/>
    </location>
</feature>
<dbReference type="InterPro" id="IPR004792">
    <property type="entry name" value="BaiN-like"/>
</dbReference>
<gene>
    <name evidence="6" type="ORF">A2227_07055</name>
</gene>
<protein>
    <recommendedName>
        <fullName evidence="8">FAD-dependent oxidoreductase</fullName>
    </recommendedName>
</protein>